<dbReference type="PANTHER" id="PTHR47959">
    <property type="entry name" value="ATP-DEPENDENT RNA HELICASE RHLE-RELATED"/>
    <property type="match status" value="1"/>
</dbReference>
<dbReference type="STRING" id="1279009.ADICEAN_03916"/>
<keyword evidence="3 8" id="KW-0347">Helicase</keyword>
<dbReference type="Gene3D" id="3.40.50.300">
    <property type="entry name" value="P-loop containing nucleotide triphosphate hydrolases"/>
    <property type="match status" value="1"/>
</dbReference>
<dbReference type="AlphaFoldDB" id="M7N0W8"/>
<keyword evidence="4" id="KW-0067">ATP-binding</keyword>
<dbReference type="InterPro" id="IPR011545">
    <property type="entry name" value="DEAD/DEAH_box_helicase_dom"/>
</dbReference>
<evidence type="ECO:0000256" key="4">
    <source>
        <dbReference type="ARBA" id="ARBA00022840"/>
    </source>
</evidence>
<dbReference type="Pfam" id="PF00270">
    <property type="entry name" value="DEAD"/>
    <property type="match status" value="1"/>
</dbReference>
<organism evidence="8 9">
    <name type="scientific">Cesiribacter andamanensis AMV16</name>
    <dbReference type="NCBI Taxonomy" id="1279009"/>
    <lineage>
        <taxon>Bacteria</taxon>
        <taxon>Pseudomonadati</taxon>
        <taxon>Bacteroidota</taxon>
        <taxon>Cytophagia</taxon>
        <taxon>Cytophagales</taxon>
        <taxon>Cesiribacteraceae</taxon>
        <taxon>Cesiribacter</taxon>
    </lineage>
</organism>
<feature type="short sequence motif" description="Q motif" evidence="5">
    <location>
        <begin position="1"/>
        <end position="29"/>
    </location>
</feature>
<dbReference type="EC" id="3.6.4.13" evidence="8"/>
<sequence length="91" mass="10142">MKFDEYRIAPEIKKSLQELGFKRPTDIQYKAIPPILKGEDVLAIAQTGTGKTAAFAIPVLHLLHEQKQHARPRWHQMPGDGAYPGAGLSDH</sequence>
<proteinExistence type="predicted"/>
<protein>
    <submittedName>
        <fullName evidence="8">ATP-dependent RNA helicase rhlE</fullName>
        <ecNumber evidence="8">3.6.4.13</ecNumber>
    </submittedName>
</protein>
<accession>M7N0W8</accession>
<keyword evidence="2 8" id="KW-0378">Hydrolase</keyword>
<evidence type="ECO:0000313" key="9">
    <source>
        <dbReference type="Proteomes" id="UP000011910"/>
    </source>
</evidence>
<dbReference type="EMBL" id="AODQ01000162">
    <property type="protein sequence ID" value="EMR00957.1"/>
    <property type="molecule type" value="Genomic_DNA"/>
</dbReference>
<gene>
    <name evidence="8" type="primary">rhlE_5</name>
    <name evidence="8" type="ORF">ADICEAN_03916</name>
</gene>
<dbReference type="GO" id="GO:0003724">
    <property type="term" value="F:RNA helicase activity"/>
    <property type="evidence" value="ECO:0007669"/>
    <property type="project" value="UniProtKB-EC"/>
</dbReference>
<dbReference type="Proteomes" id="UP000011910">
    <property type="component" value="Unassembled WGS sequence"/>
</dbReference>
<evidence type="ECO:0000256" key="6">
    <source>
        <dbReference type="SAM" id="MobiDB-lite"/>
    </source>
</evidence>
<keyword evidence="1" id="KW-0547">Nucleotide-binding</keyword>
<evidence type="ECO:0000259" key="7">
    <source>
        <dbReference type="PROSITE" id="PS51195"/>
    </source>
</evidence>
<feature type="region of interest" description="Disordered" evidence="6">
    <location>
        <begin position="68"/>
        <end position="91"/>
    </location>
</feature>
<name>M7N0W8_9BACT</name>
<dbReference type="GO" id="GO:0005524">
    <property type="term" value="F:ATP binding"/>
    <property type="evidence" value="ECO:0007669"/>
    <property type="project" value="UniProtKB-KW"/>
</dbReference>
<dbReference type="InterPro" id="IPR050079">
    <property type="entry name" value="DEAD_box_RNA_helicase"/>
</dbReference>
<keyword evidence="9" id="KW-1185">Reference proteome</keyword>
<dbReference type="InterPro" id="IPR027417">
    <property type="entry name" value="P-loop_NTPase"/>
</dbReference>
<dbReference type="GO" id="GO:0005829">
    <property type="term" value="C:cytosol"/>
    <property type="evidence" value="ECO:0007669"/>
    <property type="project" value="TreeGrafter"/>
</dbReference>
<dbReference type="GO" id="GO:0003676">
    <property type="term" value="F:nucleic acid binding"/>
    <property type="evidence" value="ECO:0007669"/>
    <property type="project" value="InterPro"/>
</dbReference>
<feature type="domain" description="DEAD-box RNA helicase Q" evidence="7">
    <location>
        <begin position="1"/>
        <end position="29"/>
    </location>
</feature>
<dbReference type="SUPFAM" id="SSF52540">
    <property type="entry name" value="P-loop containing nucleoside triphosphate hydrolases"/>
    <property type="match status" value="1"/>
</dbReference>
<evidence type="ECO:0000256" key="3">
    <source>
        <dbReference type="ARBA" id="ARBA00022806"/>
    </source>
</evidence>
<evidence type="ECO:0000313" key="8">
    <source>
        <dbReference type="EMBL" id="EMR00957.1"/>
    </source>
</evidence>
<dbReference type="eggNOG" id="COG0513">
    <property type="taxonomic scope" value="Bacteria"/>
</dbReference>
<evidence type="ECO:0000256" key="5">
    <source>
        <dbReference type="PROSITE-ProRule" id="PRU00552"/>
    </source>
</evidence>
<comment type="caution">
    <text evidence="8">The sequence shown here is derived from an EMBL/GenBank/DDBJ whole genome shotgun (WGS) entry which is preliminary data.</text>
</comment>
<dbReference type="GO" id="GO:0016787">
    <property type="term" value="F:hydrolase activity"/>
    <property type="evidence" value="ECO:0007669"/>
    <property type="project" value="UniProtKB-KW"/>
</dbReference>
<reference evidence="8 9" key="1">
    <citation type="journal article" date="2013" name="Genome Announc.">
        <title>Draft Genome Sequence of Cesiribacter andamanensis Strain AMV16T, Isolated from a Soil Sample from a Mud Volcano in the Andaman Islands, India.</title>
        <authorList>
            <person name="Shivaji S."/>
            <person name="Ara S."/>
            <person name="Begum Z."/>
            <person name="Srinivas T.N."/>
            <person name="Singh A."/>
            <person name="Kumar Pinnaka A."/>
        </authorList>
    </citation>
    <scope>NUCLEOTIDE SEQUENCE [LARGE SCALE GENOMIC DNA]</scope>
    <source>
        <strain evidence="8 9">AMV16</strain>
    </source>
</reference>
<evidence type="ECO:0000256" key="2">
    <source>
        <dbReference type="ARBA" id="ARBA00022801"/>
    </source>
</evidence>
<dbReference type="PANTHER" id="PTHR47959:SF13">
    <property type="entry name" value="ATP-DEPENDENT RNA HELICASE RHLE"/>
    <property type="match status" value="1"/>
</dbReference>
<dbReference type="PATRIC" id="fig|1279009.4.peg.3962"/>
<evidence type="ECO:0000256" key="1">
    <source>
        <dbReference type="ARBA" id="ARBA00022741"/>
    </source>
</evidence>
<dbReference type="PROSITE" id="PS51195">
    <property type="entry name" value="Q_MOTIF"/>
    <property type="match status" value="1"/>
</dbReference>
<dbReference type="InterPro" id="IPR014014">
    <property type="entry name" value="RNA_helicase_DEAD_Q_motif"/>
</dbReference>